<dbReference type="CDD" id="cd00075">
    <property type="entry name" value="HATPase"/>
    <property type="match status" value="1"/>
</dbReference>
<gene>
    <name evidence="17" type="ORF">AA314_05086</name>
    <name evidence="18" type="ORF">ATI61_11572</name>
</gene>
<dbReference type="PRINTS" id="PR00344">
    <property type="entry name" value="BCTRLSENSOR"/>
</dbReference>
<dbReference type="Pfam" id="PF08448">
    <property type="entry name" value="PAS_4"/>
    <property type="match status" value="2"/>
</dbReference>
<dbReference type="InterPro" id="IPR000014">
    <property type="entry name" value="PAS"/>
</dbReference>
<evidence type="ECO:0000256" key="9">
    <source>
        <dbReference type="ARBA" id="ARBA00022840"/>
    </source>
</evidence>
<feature type="domain" description="PAS" evidence="15">
    <location>
        <begin position="36"/>
        <end position="106"/>
    </location>
</feature>
<evidence type="ECO:0000256" key="4">
    <source>
        <dbReference type="ARBA" id="ARBA00022553"/>
    </source>
</evidence>
<evidence type="ECO:0000313" key="17">
    <source>
        <dbReference type="EMBL" id="AKJ03460.1"/>
    </source>
</evidence>
<evidence type="ECO:0000256" key="8">
    <source>
        <dbReference type="ARBA" id="ARBA00022777"/>
    </source>
</evidence>
<dbReference type="GO" id="GO:0000155">
    <property type="term" value="F:phosphorelay sensor kinase activity"/>
    <property type="evidence" value="ECO:0007669"/>
    <property type="project" value="InterPro"/>
</dbReference>
<dbReference type="InterPro" id="IPR013656">
    <property type="entry name" value="PAS_4"/>
</dbReference>
<dbReference type="PANTHER" id="PTHR42878:SF7">
    <property type="entry name" value="SENSOR HISTIDINE KINASE GLRK"/>
    <property type="match status" value="1"/>
</dbReference>
<dbReference type="SUPFAM" id="SSF55874">
    <property type="entry name" value="ATPase domain of HSP90 chaperone/DNA topoisomerase II/histidine kinase"/>
    <property type="match status" value="1"/>
</dbReference>
<keyword evidence="7" id="KW-0547">Nucleotide-binding</keyword>
<dbReference type="InterPro" id="IPR036890">
    <property type="entry name" value="HATPase_C_sf"/>
</dbReference>
<sequence length="705" mass="77690">MRAPVPTPSLSDFVDKLLLLDRSFQQPGSGGEEHGFLEKLLVTADTAPVLLSYVDSAGRYRFCNQAYERWFGEKRELILGRPIQEVLGEAAYESIRGTVQAALSGQRMHFERVVPYRSGGTRMVRADYVPHLLPDGRVAGFVAMVEDITELRQGEQARRDHARAERLYAVSSALSQVLLPEEVARVVVREGAAALGALSASLALVCEEGTAFELSAAHGFPEGVLNESWRRFPIDTPVMYREAVRTGRPVLYGNLEAFLREYPEQAGSPALLGRAFAALPLRVDERIIGAFGFSFEHEREFSSEDLQFMESLGQQCAVAIERARLYAAERQARAEAEQLRDRLAAQTALLETVLQQLPVSVVIAEPGGRIVRGNAAVETIWGQPFVASANIPEYVAYRGFHPDGRPYTPEEWPLARTLLHGETVVREPVTVIHSDGSRHQIDLSSTLVRDAAGRPVAGVAVSTDVTRHHELQEALRREGDVREKLLGIVSHDLRNPLQAISTASHLLLSSAVPLAPPQRKWVTRIRTSVQRMDRLIRDLLDFVRIRQGGTLPIQRQPVCLEEVGRTAVDELQEAHPRRQLLLEARGETRGEWDPERLMQLLGNLLSNALSHGSEEAPILVRVAGEGTQVVLEVVNQGTPIPAELLPRIFEPFTRASEGSNALKGVGLGLFIVHEIVAAHGGHIDVSSSAQVGTVFRVRLPRVSPA</sequence>
<dbReference type="AlphaFoldDB" id="A0AAC8Q9A2"/>
<dbReference type="KEGG" id="age:AA314_05086"/>
<dbReference type="InterPro" id="IPR003018">
    <property type="entry name" value="GAF"/>
</dbReference>
<dbReference type="InterPro" id="IPR029016">
    <property type="entry name" value="GAF-like_dom_sf"/>
</dbReference>
<evidence type="ECO:0000256" key="5">
    <source>
        <dbReference type="ARBA" id="ARBA00022679"/>
    </source>
</evidence>
<keyword evidence="4" id="KW-0597">Phosphoprotein</keyword>
<dbReference type="GO" id="GO:0030295">
    <property type="term" value="F:protein kinase activator activity"/>
    <property type="evidence" value="ECO:0007669"/>
    <property type="project" value="TreeGrafter"/>
</dbReference>
<comment type="subcellular location">
    <subcellularLocation>
        <location evidence="2">Membrane</location>
        <topology evidence="2">Multi-pass membrane protein</topology>
    </subcellularLocation>
</comment>
<dbReference type="InterPro" id="IPR036097">
    <property type="entry name" value="HisK_dim/P_sf"/>
</dbReference>
<evidence type="ECO:0000259" key="15">
    <source>
        <dbReference type="PROSITE" id="PS50112"/>
    </source>
</evidence>
<dbReference type="SMART" id="SM00388">
    <property type="entry name" value="HisKA"/>
    <property type="match status" value="1"/>
</dbReference>
<dbReference type="InterPro" id="IPR035965">
    <property type="entry name" value="PAS-like_dom_sf"/>
</dbReference>
<keyword evidence="10" id="KW-1133">Transmembrane helix</keyword>
<dbReference type="SUPFAM" id="SSF55785">
    <property type="entry name" value="PYP-like sensor domain (PAS domain)"/>
    <property type="match status" value="2"/>
</dbReference>
<keyword evidence="13" id="KW-0175">Coiled coil</keyword>
<dbReference type="GO" id="GO:0005524">
    <property type="term" value="F:ATP binding"/>
    <property type="evidence" value="ECO:0007669"/>
    <property type="project" value="UniProtKB-KW"/>
</dbReference>
<reference evidence="17 19" key="1">
    <citation type="submission" date="2015-05" db="EMBL/GenBank/DDBJ databases">
        <title>Genome assembly of Archangium gephyra DSM 2261.</title>
        <authorList>
            <person name="Sharma G."/>
            <person name="Subramanian S."/>
        </authorList>
    </citation>
    <scope>NUCLEOTIDE SEQUENCE [LARGE SCALE GENOMIC DNA]</scope>
    <source>
        <strain evidence="17 19">DSM 2261</strain>
    </source>
</reference>
<feature type="domain" description="PAC" evidence="16">
    <location>
        <begin position="425"/>
        <end position="477"/>
    </location>
</feature>
<dbReference type="Gene3D" id="1.10.287.130">
    <property type="match status" value="1"/>
</dbReference>
<dbReference type="PANTHER" id="PTHR42878">
    <property type="entry name" value="TWO-COMPONENT HISTIDINE KINASE"/>
    <property type="match status" value="1"/>
</dbReference>
<evidence type="ECO:0000256" key="7">
    <source>
        <dbReference type="ARBA" id="ARBA00022741"/>
    </source>
</evidence>
<dbReference type="Gene3D" id="3.30.450.40">
    <property type="match status" value="1"/>
</dbReference>
<keyword evidence="11" id="KW-0902">Two-component regulatory system</keyword>
<dbReference type="SMART" id="SM00065">
    <property type="entry name" value="GAF"/>
    <property type="match status" value="1"/>
</dbReference>
<feature type="domain" description="PAC" evidence="16">
    <location>
        <begin position="108"/>
        <end position="160"/>
    </location>
</feature>
<evidence type="ECO:0000259" key="14">
    <source>
        <dbReference type="PROSITE" id="PS50109"/>
    </source>
</evidence>
<dbReference type="CDD" id="cd00130">
    <property type="entry name" value="PAS"/>
    <property type="match status" value="1"/>
</dbReference>
<dbReference type="SUPFAM" id="SSF47384">
    <property type="entry name" value="Homodimeric domain of signal transducing histidine kinase"/>
    <property type="match status" value="1"/>
</dbReference>
<keyword evidence="20" id="KW-1185">Reference proteome</keyword>
<evidence type="ECO:0000256" key="6">
    <source>
        <dbReference type="ARBA" id="ARBA00022692"/>
    </source>
</evidence>
<keyword evidence="9" id="KW-0067">ATP-binding</keyword>
<accession>A0AAC8Q9A2</accession>
<name>A0AAC8Q9A2_9BACT</name>
<organism evidence="17 19">
    <name type="scientific">Archangium gephyra</name>
    <dbReference type="NCBI Taxonomy" id="48"/>
    <lineage>
        <taxon>Bacteria</taxon>
        <taxon>Pseudomonadati</taxon>
        <taxon>Myxococcota</taxon>
        <taxon>Myxococcia</taxon>
        <taxon>Myxococcales</taxon>
        <taxon>Cystobacterineae</taxon>
        <taxon>Archangiaceae</taxon>
        <taxon>Archangium</taxon>
    </lineage>
</organism>
<dbReference type="Pfam" id="PF13185">
    <property type="entry name" value="GAF_2"/>
    <property type="match status" value="1"/>
</dbReference>
<dbReference type="EMBL" id="CP011509">
    <property type="protein sequence ID" value="AKJ03460.1"/>
    <property type="molecule type" value="Genomic_DNA"/>
</dbReference>
<dbReference type="SMART" id="SM00091">
    <property type="entry name" value="PAS"/>
    <property type="match status" value="2"/>
</dbReference>
<dbReference type="EC" id="2.7.13.3" evidence="3"/>
<keyword evidence="8 17" id="KW-0418">Kinase</keyword>
<evidence type="ECO:0000313" key="19">
    <source>
        <dbReference type="Proteomes" id="UP000035579"/>
    </source>
</evidence>
<dbReference type="Proteomes" id="UP000035579">
    <property type="component" value="Chromosome"/>
</dbReference>
<evidence type="ECO:0000313" key="18">
    <source>
        <dbReference type="EMBL" id="REG24033.1"/>
    </source>
</evidence>
<keyword evidence="12" id="KW-0472">Membrane</keyword>
<feature type="domain" description="Histidine kinase" evidence="14">
    <location>
        <begin position="488"/>
        <end position="703"/>
    </location>
</feature>
<dbReference type="GO" id="GO:0007234">
    <property type="term" value="P:osmosensory signaling via phosphorelay pathway"/>
    <property type="evidence" value="ECO:0007669"/>
    <property type="project" value="TreeGrafter"/>
</dbReference>
<reference evidence="18 20" key="2">
    <citation type="submission" date="2018-08" db="EMBL/GenBank/DDBJ databases">
        <title>Genomic Encyclopedia of Archaeal and Bacterial Type Strains, Phase II (KMG-II): from individual species to whole genera.</title>
        <authorList>
            <person name="Goeker M."/>
        </authorList>
    </citation>
    <scope>NUCLEOTIDE SEQUENCE [LARGE SCALE GENOMIC DNA]</scope>
    <source>
        <strain evidence="18 20">DSM 2261</strain>
    </source>
</reference>
<dbReference type="Gene3D" id="3.30.450.20">
    <property type="entry name" value="PAS domain"/>
    <property type="match status" value="2"/>
</dbReference>
<dbReference type="InterPro" id="IPR005467">
    <property type="entry name" value="His_kinase_dom"/>
</dbReference>
<evidence type="ECO:0000256" key="11">
    <source>
        <dbReference type="ARBA" id="ARBA00023012"/>
    </source>
</evidence>
<dbReference type="InterPro" id="IPR004358">
    <property type="entry name" value="Sig_transdc_His_kin-like_C"/>
</dbReference>
<dbReference type="NCBIfam" id="TIGR00229">
    <property type="entry name" value="sensory_box"/>
    <property type="match status" value="2"/>
</dbReference>
<keyword evidence="6" id="KW-0812">Transmembrane</keyword>
<dbReference type="Pfam" id="PF02518">
    <property type="entry name" value="HATPase_c"/>
    <property type="match status" value="1"/>
</dbReference>
<evidence type="ECO:0000313" key="20">
    <source>
        <dbReference type="Proteomes" id="UP000256345"/>
    </source>
</evidence>
<proteinExistence type="predicted"/>
<dbReference type="InterPro" id="IPR003594">
    <property type="entry name" value="HATPase_dom"/>
</dbReference>
<dbReference type="PROSITE" id="PS50113">
    <property type="entry name" value="PAC"/>
    <property type="match status" value="2"/>
</dbReference>
<dbReference type="PROSITE" id="PS50109">
    <property type="entry name" value="HIS_KIN"/>
    <property type="match status" value="1"/>
</dbReference>
<dbReference type="SUPFAM" id="SSF55781">
    <property type="entry name" value="GAF domain-like"/>
    <property type="match status" value="1"/>
</dbReference>
<protein>
    <recommendedName>
        <fullName evidence="3">histidine kinase</fullName>
        <ecNumber evidence="3">2.7.13.3</ecNumber>
    </recommendedName>
</protein>
<feature type="coiled-coil region" evidence="13">
    <location>
        <begin position="322"/>
        <end position="356"/>
    </location>
</feature>
<dbReference type="GO" id="GO:0000156">
    <property type="term" value="F:phosphorelay response regulator activity"/>
    <property type="evidence" value="ECO:0007669"/>
    <property type="project" value="TreeGrafter"/>
</dbReference>
<dbReference type="SMART" id="SM00387">
    <property type="entry name" value="HATPase_c"/>
    <property type="match status" value="1"/>
</dbReference>
<dbReference type="InterPro" id="IPR050351">
    <property type="entry name" value="BphY/WalK/GraS-like"/>
</dbReference>
<evidence type="ECO:0000256" key="12">
    <source>
        <dbReference type="ARBA" id="ARBA00023136"/>
    </source>
</evidence>
<comment type="catalytic activity">
    <reaction evidence="1">
        <text>ATP + protein L-histidine = ADP + protein N-phospho-L-histidine.</text>
        <dbReference type="EC" id="2.7.13.3"/>
    </reaction>
</comment>
<dbReference type="Proteomes" id="UP000256345">
    <property type="component" value="Unassembled WGS sequence"/>
</dbReference>
<evidence type="ECO:0000259" key="16">
    <source>
        <dbReference type="PROSITE" id="PS50113"/>
    </source>
</evidence>
<dbReference type="EMBL" id="QUMU01000015">
    <property type="protein sequence ID" value="REG24033.1"/>
    <property type="molecule type" value="Genomic_DNA"/>
</dbReference>
<dbReference type="GO" id="GO:0016020">
    <property type="term" value="C:membrane"/>
    <property type="evidence" value="ECO:0007669"/>
    <property type="project" value="UniProtKB-SubCell"/>
</dbReference>
<dbReference type="CDD" id="cd00082">
    <property type="entry name" value="HisKA"/>
    <property type="match status" value="1"/>
</dbReference>
<evidence type="ECO:0000256" key="2">
    <source>
        <dbReference type="ARBA" id="ARBA00004141"/>
    </source>
</evidence>
<evidence type="ECO:0000256" key="3">
    <source>
        <dbReference type="ARBA" id="ARBA00012438"/>
    </source>
</evidence>
<keyword evidence="5" id="KW-0808">Transferase</keyword>
<evidence type="ECO:0000256" key="13">
    <source>
        <dbReference type="SAM" id="Coils"/>
    </source>
</evidence>
<evidence type="ECO:0000256" key="10">
    <source>
        <dbReference type="ARBA" id="ARBA00022989"/>
    </source>
</evidence>
<dbReference type="InterPro" id="IPR003661">
    <property type="entry name" value="HisK_dim/P_dom"/>
</dbReference>
<dbReference type="InterPro" id="IPR000700">
    <property type="entry name" value="PAS-assoc_C"/>
</dbReference>
<dbReference type="Gene3D" id="3.30.565.10">
    <property type="entry name" value="Histidine kinase-like ATPase, C-terminal domain"/>
    <property type="match status" value="1"/>
</dbReference>
<dbReference type="Pfam" id="PF00512">
    <property type="entry name" value="HisKA"/>
    <property type="match status" value="1"/>
</dbReference>
<dbReference type="PROSITE" id="PS50112">
    <property type="entry name" value="PAS"/>
    <property type="match status" value="1"/>
</dbReference>
<evidence type="ECO:0000256" key="1">
    <source>
        <dbReference type="ARBA" id="ARBA00000085"/>
    </source>
</evidence>